<dbReference type="eggNOG" id="KOG2512">
    <property type="taxonomic scope" value="Eukaryota"/>
</dbReference>
<reference evidence="9 10" key="1">
    <citation type="journal article" date="2011" name="Science">
        <title>The Selaginella genome identifies genetic changes associated with the evolution of vascular plants.</title>
        <authorList>
            <person name="Banks J.A."/>
            <person name="Nishiyama T."/>
            <person name="Hasebe M."/>
            <person name="Bowman J.L."/>
            <person name="Gribskov M."/>
            <person name="dePamphilis C."/>
            <person name="Albert V.A."/>
            <person name="Aono N."/>
            <person name="Aoyama T."/>
            <person name="Ambrose B.A."/>
            <person name="Ashton N.W."/>
            <person name="Axtell M.J."/>
            <person name="Barker E."/>
            <person name="Barker M.S."/>
            <person name="Bennetzen J.L."/>
            <person name="Bonawitz N.D."/>
            <person name="Chapple C."/>
            <person name="Cheng C."/>
            <person name="Correa L.G."/>
            <person name="Dacre M."/>
            <person name="DeBarry J."/>
            <person name="Dreyer I."/>
            <person name="Elias M."/>
            <person name="Engstrom E.M."/>
            <person name="Estelle M."/>
            <person name="Feng L."/>
            <person name="Finet C."/>
            <person name="Floyd S.K."/>
            <person name="Frommer W.B."/>
            <person name="Fujita T."/>
            <person name="Gramzow L."/>
            <person name="Gutensohn M."/>
            <person name="Harholt J."/>
            <person name="Hattori M."/>
            <person name="Heyl A."/>
            <person name="Hirai T."/>
            <person name="Hiwatashi Y."/>
            <person name="Ishikawa M."/>
            <person name="Iwata M."/>
            <person name="Karol K.G."/>
            <person name="Koehler B."/>
            <person name="Kolukisaoglu U."/>
            <person name="Kubo M."/>
            <person name="Kurata T."/>
            <person name="Lalonde S."/>
            <person name="Li K."/>
            <person name="Li Y."/>
            <person name="Litt A."/>
            <person name="Lyons E."/>
            <person name="Manning G."/>
            <person name="Maruyama T."/>
            <person name="Michael T.P."/>
            <person name="Mikami K."/>
            <person name="Miyazaki S."/>
            <person name="Morinaga S."/>
            <person name="Murata T."/>
            <person name="Mueller-Roeber B."/>
            <person name="Nelson D.R."/>
            <person name="Obara M."/>
            <person name="Oguri Y."/>
            <person name="Olmstead R.G."/>
            <person name="Onodera N."/>
            <person name="Petersen B.L."/>
            <person name="Pils B."/>
            <person name="Prigge M."/>
            <person name="Rensing S.A."/>
            <person name="Riano-Pachon D.M."/>
            <person name="Roberts A.W."/>
            <person name="Sato Y."/>
            <person name="Scheller H.V."/>
            <person name="Schulz B."/>
            <person name="Schulz C."/>
            <person name="Shakirov E.V."/>
            <person name="Shibagaki N."/>
            <person name="Shinohara N."/>
            <person name="Shippen D.E."/>
            <person name="Soerensen I."/>
            <person name="Sotooka R."/>
            <person name="Sugimoto N."/>
            <person name="Sugita M."/>
            <person name="Sumikawa N."/>
            <person name="Tanurdzic M."/>
            <person name="Theissen G."/>
            <person name="Ulvskov P."/>
            <person name="Wakazuki S."/>
            <person name="Weng J.K."/>
            <person name="Willats W.W."/>
            <person name="Wipf D."/>
            <person name="Wolf P.G."/>
            <person name="Yang L."/>
            <person name="Zimmer A.D."/>
            <person name="Zhu Q."/>
            <person name="Mitros T."/>
            <person name="Hellsten U."/>
            <person name="Loque D."/>
            <person name="Otillar R."/>
            <person name="Salamov A."/>
            <person name="Schmutz J."/>
            <person name="Shapiro H."/>
            <person name="Lindquist E."/>
            <person name="Lucas S."/>
            <person name="Rokhsar D."/>
            <person name="Grigoriev I.V."/>
        </authorList>
    </citation>
    <scope>NUCLEOTIDE SEQUENCE [LARGE SCALE GENOMIC DNA]</scope>
</reference>
<keyword evidence="5" id="KW-0143">Chaperone</keyword>
<protein>
    <recommendedName>
        <fullName evidence="8">C-CAP/cofactor C-like domain-containing protein</fullName>
    </recommendedName>
</protein>
<feature type="compositionally biased region" description="Basic and acidic residues" evidence="7">
    <location>
        <begin position="9"/>
        <end position="23"/>
    </location>
</feature>
<keyword evidence="3" id="KW-0963">Cytoplasm</keyword>
<dbReference type="PANTHER" id="PTHR15139:SF0">
    <property type="entry name" value="TUBULIN-SPECIFIC CHAPERONE C"/>
    <property type="match status" value="1"/>
</dbReference>
<dbReference type="InterPro" id="IPR016098">
    <property type="entry name" value="CAP/MinC_C"/>
</dbReference>
<dbReference type="Pfam" id="PF16752">
    <property type="entry name" value="TBCC_N"/>
    <property type="match status" value="1"/>
</dbReference>
<evidence type="ECO:0000256" key="7">
    <source>
        <dbReference type="SAM" id="MobiDB-lite"/>
    </source>
</evidence>
<feature type="region of interest" description="Disordered" evidence="7">
    <location>
        <begin position="1"/>
        <end position="35"/>
    </location>
</feature>
<dbReference type="GO" id="GO:0015631">
    <property type="term" value="F:tubulin binding"/>
    <property type="evidence" value="ECO:0007669"/>
    <property type="project" value="InterPro"/>
</dbReference>
<name>D8RTF5_SELML</name>
<sequence>MLERLAALDSERARQAEARRHDAAASANPLESTGAFQGAFDEQRKVVEESLSRIRQSGSASGKADMDAVAVQLAAMDKMVSDASYFLPPYDVQSSRSVVDRLKQSLESAIAEVIPKKKFSFRAKNSSSSPKETVTPPAVKNEEEEDETPSFMADRAAKLHSIRDAKNSTIVHDSGESSETEVTLSNLTHCTVFLRGIFRAMFFHKLKNCHVYVSAVTGSILLEEIDSCIFMLASHQIRIHSTTNTDFYLRVRSRPIVEHVSGVRFAPYAFHYQGIEDHLKAANLAEETGLWEKVDDFRWLRAAASPNWSILRPDQRVPLVDGTNVSSREFCNK</sequence>
<dbReference type="STRING" id="88036.D8RTF5"/>
<dbReference type="Gene3D" id="1.20.58.1250">
    <property type="entry name" value="Tubulin Binding Cofactor C, N-terminal domain"/>
    <property type="match status" value="1"/>
</dbReference>
<accession>D8RTF5</accession>
<dbReference type="KEGG" id="smo:SELMODRAFT_101062"/>
<comment type="similarity">
    <text evidence="2">Belongs to the TBCC family.</text>
</comment>
<comment type="subunit">
    <text evidence="6">Supercomplex made of cofactors A to E. Cofactors A and D function by capturing and stabilizing tubulin in a quasi-native conformation. Cofactor E binds to the cofactor D-tubulin complex; interaction with cofactor C then causes the release of tubulin polypeptides that are committed to the native state.</text>
</comment>
<proteinExistence type="inferred from homology"/>
<dbReference type="GO" id="GO:0007023">
    <property type="term" value="P:post-chaperonin tubulin folding pathway"/>
    <property type="evidence" value="ECO:0007669"/>
    <property type="project" value="InterPro"/>
</dbReference>
<dbReference type="InterPro" id="IPR012945">
    <property type="entry name" value="Tubulin-bd_cofactor_C_dom"/>
</dbReference>
<feature type="domain" description="C-CAP/cofactor C-like" evidence="8">
    <location>
        <begin position="137"/>
        <end position="299"/>
    </location>
</feature>
<dbReference type="Pfam" id="PF07986">
    <property type="entry name" value="TBCC"/>
    <property type="match status" value="1"/>
</dbReference>
<evidence type="ECO:0000256" key="6">
    <source>
        <dbReference type="ARBA" id="ARBA00026055"/>
    </source>
</evidence>
<evidence type="ECO:0000256" key="3">
    <source>
        <dbReference type="ARBA" id="ARBA00022490"/>
    </source>
</evidence>
<dbReference type="AlphaFoldDB" id="D8RTF5"/>
<dbReference type="Proteomes" id="UP000001514">
    <property type="component" value="Unassembled WGS sequence"/>
</dbReference>
<dbReference type="Gramene" id="EFJ24667">
    <property type="protein sequence ID" value="EFJ24667"/>
    <property type="gene ID" value="SELMODRAFT_101062"/>
</dbReference>
<dbReference type="OMA" id="YFQHEIT"/>
<comment type="subcellular location">
    <subcellularLocation>
        <location evidence="1">Cytoplasm</location>
    </subcellularLocation>
</comment>
<evidence type="ECO:0000256" key="1">
    <source>
        <dbReference type="ARBA" id="ARBA00004496"/>
    </source>
</evidence>
<dbReference type="EMBL" id="GL377589">
    <property type="protein sequence ID" value="EFJ24667.1"/>
    <property type="molecule type" value="Genomic_DNA"/>
</dbReference>
<dbReference type="GO" id="GO:0007021">
    <property type="term" value="P:tubulin complex assembly"/>
    <property type="evidence" value="ECO:0000318"/>
    <property type="project" value="GO_Central"/>
</dbReference>
<gene>
    <name evidence="9" type="ORF">SELMODRAFT_101062</name>
</gene>
<feature type="region of interest" description="Disordered" evidence="7">
    <location>
        <begin position="122"/>
        <end position="150"/>
    </location>
</feature>
<dbReference type="InterPro" id="IPR031925">
    <property type="entry name" value="TBCC_N"/>
</dbReference>
<dbReference type="InterPro" id="IPR006599">
    <property type="entry name" value="CARP_motif"/>
</dbReference>
<dbReference type="SMART" id="SM00673">
    <property type="entry name" value="CARP"/>
    <property type="match status" value="2"/>
</dbReference>
<keyword evidence="4" id="KW-0007">Acetylation</keyword>
<dbReference type="OrthoDB" id="194775at2759"/>
<keyword evidence="10" id="KW-1185">Reference proteome</keyword>
<dbReference type="InParanoid" id="D8RTF5"/>
<dbReference type="PANTHER" id="PTHR15139">
    <property type="entry name" value="TUBULIN FOLDING COFACTOR C"/>
    <property type="match status" value="1"/>
</dbReference>
<dbReference type="FunCoup" id="D8RTF5">
    <property type="interactions" value="3419"/>
</dbReference>
<dbReference type="PROSITE" id="PS51329">
    <property type="entry name" value="C_CAP_COFACTOR_C"/>
    <property type="match status" value="1"/>
</dbReference>
<evidence type="ECO:0000259" key="8">
    <source>
        <dbReference type="PROSITE" id="PS51329"/>
    </source>
</evidence>
<dbReference type="InterPro" id="IPR017901">
    <property type="entry name" value="C-CAP_CF_C-like"/>
</dbReference>
<dbReference type="Gene3D" id="2.160.20.70">
    <property type="match status" value="1"/>
</dbReference>
<dbReference type="InterPro" id="IPR027684">
    <property type="entry name" value="TBCC"/>
</dbReference>
<evidence type="ECO:0000256" key="4">
    <source>
        <dbReference type="ARBA" id="ARBA00022990"/>
    </source>
</evidence>
<evidence type="ECO:0000256" key="2">
    <source>
        <dbReference type="ARBA" id="ARBA00008848"/>
    </source>
</evidence>
<dbReference type="HOGENOM" id="CLU_032612_2_0_1"/>
<dbReference type="GO" id="GO:0006457">
    <property type="term" value="P:protein folding"/>
    <property type="evidence" value="ECO:0000318"/>
    <property type="project" value="GO_Central"/>
</dbReference>
<organism evidence="10">
    <name type="scientific">Selaginella moellendorffii</name>
    <name type="common">Spikemoss</name>
    <dbReference type="NCBI Taxonomy" id="88036"/>
    <lineage>
        <taxon>Eukaryota</taxon>
        <taxon>Viridiplantae</taxon>
        <taxon>Streptophyta</taxon>
        <taxon>Embryophyta</taxon>
        <taxon>Tracheophyta</taxon>
        <taxon>Lycopodiopsida</taxon>
        <taxon>Selaginellales</taxon>
        <taxon>Selaginellaceae</taxon>
        <taxon>Selaginella</taxon>
    </lineage>
</organism>
<evidence type="ECO:0000256" key="5">
    <source>
        <dbReference type="ARBA" id="ARBA00023186"/>
    </source>
</evidence>
<dbReference type="GO" id="GO:0005737">
    <property type="term" value="C:cytoplasm"/>
    <property type="evidence" value="ECO:0000318"/>
    <property type="project" value="GO_Central"/>
</dbReference>
<feature type="compositionally biased region" description="Polar residues" evidence="7">
    <location>
        <begin position="123"/>
        <end position="132"/>
    </location>
</feature>
<evidence type="ECO:0000313" key="10">
    <source>
        <dbReference type="Proteomes" id="UP000001514"/>
    </source>
</evidence>
<dbReference type="InterPro" id="IPR038397">
    <property type="entry name" value="TBCC_N_sf"/>
</dbReference>
<evidence type="ECO:0000313" key="9">
    <source>
        <dbReference type="EMBL" id="EFJ24667.1"/>
    </source>
</evidence>